<dbReference type="InterPro" id="IPR050359">
    <property type="entry name" value="bHLH_transcription_factors"/>
</dbReference>
<dbReference type="GO" id="GO:0005737">
    <property type="term" value="C:cytoplasm"/>
    <property type="evidence" value="ECO:0007669"/>
    <property type="project" value="UniProtKB-SubCell"/>
</dbReference>
<dbReference type="GO" id="GO:0009653">
    <property type="term" value="P:anatomical structure morphogenesis"/>
    <property type="evidence" value="ECO:0007669"/>
    <property type="project" value="TreeGrafter"/>
</dbReference>
<evidence type="ECO:0000313" key="10">
    <source>
        <dbReference type="Proteomes" id="UP001154329"/>
    </source>
</evidence>
<dbReference type="Pfam" id="PF00010">
    <property type="entry name" value="HLH"/>
    <property type="match status" value="1"/>
</dbReference>
<dbReference type="PANTHER" id="PTHR19290:SF102">
    <property type="entry name" value="TRANSCRIPTION FACTOR ATOH8"/>
    <property type="match status" value="1"/>
</dbReference>
<organism evidence="9 10">
    <name type="scientific">Aphis gossypii</name>
    <name type="common">Cotton aphid</name>
    <dbReference type="NCBI Taxonomy" id="80765"/>
    <lineage>
        <taxon>Eukaryota</taxon>
        <taxon>Metazoa</taxon>
        <taxon>Ecdysozoa</taxon>
        <taxon>Arthropoda</taxon>
        <taxon>Hexapoda</taxon>
        <taxon>Insecta</taxon>
        <taxon>Pterygota</taxon>
        <taxon>Neoptera</taxon>
        <taxon>Paraneoptera</taxon>
        <taxon>Hemiptera</taxon>
        <taxon>Sternorrhyncha</taxon>
        <taxon>Aphidomorpha</taxon>
        <taxon>Aphidoidea</taxon>
        <taxon>Aphididae</taxon>
        <taxon>Aphidini</taxon>
        <taxon>Aphis</taxon>
        <taxon>Aphis</taxon>
    </lineage>
</organism>
<evidence type="ECO:0000256" key="3">
    <source>
        <dbReference type="ARBA" id="ARBA00023015"/>
    </source>
</evidence>
<feature type="region of interest" description="Disordered" evidence="7">
    <location>
        <begin position="62"/>
        <end position="118"/>
    </location>
</feature>
<proteinExistence type="predicted"/>
<comment type="subcellular location">
    <subcellularLocation>
        <location evidence="2">Cytoplasm</location>
    </subcellularLocation>
    <subcellularLocation>
        <location evidence="1">Nucleus speckle</location>
    </subcellularLocation>
</comment>
<dbReference type="InterPro" id="IPR036638">
    <property type="entry name" value="HLH_DNA-bd_sf"/>
</dbReference>
<dbReference type="PANTHER" id="PTHR19290">
    <property type="entry name" value="BASIC HELIX-LOOP-HELIX PROTEIN NEUROGENIN-RELATED"/>
    <property type="match status" value="1"/>
</dbReference>
<dbReference type="GO" id="GO:0003700">
    <property type="term" value="F:DNA-binding transcription factor activity"/>
    <property type="evidence" value="ECO:0007669"/>
    <property type="project" value="InterPro"/>
</dbReference>
<dbReference type="Gene3D" id="4.10.280.10">
    <property type="entry name" value="Helix-loop-helix DNA-binding domain"/>
    <property type="match status" value="1"/>
</dbReference>
<dbReference type="InterPro" id="IPR011598">
    <property type="entry name" value="bHLH_dom"/>
</dbReference>
<dbReference type="SUPFAM" id="SSF47459">
    <property type="entry name" value="HLH, helix-loop-helix DNA-binding domain"/>
    <property type="match status" value="1"/>
</dbReference>
<dbReference type="GO" id="GO:0046983">
    <property type="term" value="F:protein dimerization activity"/>
    <property type="evidence" value="ECO:0007669"/>
    <property type="project" value="InterPro"/>
</dbReference>
<keyword evidence="4" id="KW-0238">DNA-binding</keyword>
<keyword evidence="10" id="KW-1185">Reference proteome</keyword>
<dbReference type="GO" id="GO:0016607">
    <property type="term" value="C:nuclear speck"/>
    <property type="evidence" value="ECO:0007669"/>
    <property type="project" value="UniProtKB-SubCell"/>
</dbReference>
<protein>
    <recommendedName>
        <fullName evidence="8">BHLH domain-containing protein</fullName>
    </recommendedName>
</protein>
<dbReference type="InterPro" id="IPR032660">
    <property type="entry name" value="ATOH8_bHLH"/>
</dbReference>
<evidence type="ECO:0000313" key="9">
    <source>
        <dbReference type="EMBL" id="CAH1724766.1"/>
    </source>
</evidence>
<feature type="domain" description="BHLH" evidence="8">
    <location>
        <begin position="280"/>
        <end position="332"/>
    </location>
</feature>
<dbReference type="GO" id="GO:0070888">
    <property type="term" value="F:E-box binding"/>
    <property type="evidence" value="ECO:0007669"/>
    <property type="project" value="TreeGrafter"/>
</dbReference>
<keyword evidence="6" id="KW-0539">Nucleus</keyword>
<evidence type="ECO:0000259" key="8">
    <source>
        <dbReference type="PROSITE" id="PS50888"/>
    </source>
</evidence>
<evidence type="ECO:0000256" key="1">
    <source>
        <dbReference type="ARBA" id="ARBA00004324"/>
    </source>
</evidence>
<dbReference type="SMART" id="SM00353">
    <property type="entry name" value="HLH"/>
    <property type="match status" value="1"/>
</dbReference>
<dbReference type="CDD" id="cd11421">
    <property type="entry name" value="bHLH_TS_ATOH8"/>
    <property type="match status" value="1"/>
</dbReference>
<evidence type="ECO:0000256" key="4">
    <source>
        <dbReference type="ARBA" id="ARBA00023125"/>
    </source>
</evidence>
<evidence type="ECO:0000256" key="5">
    <source>
        <dbReference type="ARBA" id="ARBA00023163"/>
    </source>
</evidence>
<evidence type="ECO:0000256" key="2">
    <source>
        <dbReference type="ARBA" id="ARBA00004496"/>
    </source>
</evidence>
<accession>A0A9P0NK30</accession>
<keyword evidence="5" id="KW-0804">Transcription</keyword>
<evidence type="ECO:0000256" key="7">
    <source>
        <dbReference type="SAM" id="MobiDB-lite"/>
    </source>
</evidence>
<dbReference type="PROSITE" id="PS50888">
    <property type="entry name" value="BHLH"/>
    <property type="match status" value="1"/>
</dbReference>
<evidence type="ECO:0000256" key="6">
    <source>
        <dbReference type="ARBA" id="ARBA00023242"/>
    </source>
</evidence>
<dbReference type="AlphaFoldDB" id="A0A9P0NK30"/>
<keyword evidence="3" id="KW-0805">Transcription regulation</keyword>
<reference evidence="9" key="2">
    <citation type="submission" date="2022-10" db="EMBL/GenBank/DDBJ databases">
        <authorList>
            <consortium name="ENA_rothamsted_submissions"/>
            <consortium name="culmorum"/>
            <person name="King R."/>
        </authorList>
    </citation>
    <scope>NUCLEOTIDE SEQUENCE</scope>
</reference>
<dbReference type="EMBL" id="OU899035">
    <property type="protein sequence ID" value="CAH1724766.1"/>
    <property type="molecule type" value="Genomic_DNA"/>
</dbReference>
<dbReference type="FunFam" id="4.10.280.10:FF:000052">
    <property type="entry name" value="Protein atonal homolog 8"/>
    <property type="match status" value="1"/>
</dbReference>
<name>A0A9P0NK30_APHGO</name>
<dbReference type="GO" id="GO:0045944">
    <property type="term" value="P:positive regulation of transcription by RNA polymerase II"/>
    <property type="evidence" value="ECO:0007669"/>
    <property type="project" value="TreeGrafter"/>
</dbReference>
<dbReference type="OrthoDB" id="10001938at2759"/>
<feature type="region of interest" description="Disordered" evidence="7">
    <location>
        <begin position="169"/>
        <end position="205"/>
    </location>
</feature>
<dbReference type="Proteomes" id="UP001154329">
    <property type="component" value="Chromosome 2"/>
</dbReference>
<gene>
    <name evidence="9" type="ORF">APHIGO_LOCUS5995</name>
</gene>
<sequence length="373" mass="40048">MVTSRIALEGLLQNRLTTDICKDALRMQGNTAELFHLYAGKHHADDTSSSSCGAETVTIKREAHTPTTDQSEDSGVDVSAVADGHDSSRGAFKRKRLDDSDDGDGCPTEAKFSRTAEGAATSVLRSINMDTSCTPFRPWSCNEESSSEVGLRLFHDIRNVDRILTLTQQRRGGEQSPRLPPPPEPQPLDLTKGHRGTRPPVDSATSTVDAAAVDDENATACRYATPSSATVASFRCSTVAETTAAAGASTATGTTTVAATATGSTAATATTRYSKNMSRARRIEANARERSRVHTISAAFDTLRATIPSYSRNQKLSKLSTIRIASAYILTLSRLLDMDYSAEQDSPSVAECVDNVTGIIHMEGKARKRKDDQ</sequence>
<reference evidence="9" key="1">
    <citation type="submission" date="2022-02" db="EMBL/GenBank/DDBJ databases">
        <authorList>
            <person name="King R."/>
        </authorList>
    </citation>
    <scope>NUCLEOTIDE SEQUENCE</scope>
</reference>